<dbReference type="InterPro" id="IPR003439">
    <property type="entry name" value="ABC_transporter-like_ATP-bd"/>
</dbReference>
<dbReference type="InterPro" id="IPR047641">
    <property type="entry name" value="ABC_transpr_MalK/UgpC-like"/>
</dbReference>
<evidence type="ECO:0000256" key="2">
    <source>
        <dbReference type="ARBA" id="ARBA00005417"/>
    </source>
</evidence>
<keyword evidence="6" id="KW-0547">Nucleotide-binding</keyword>
<dbReference type="EMBL" id="FBWH01000037">
    <property type="protein sequence ID" value="CUX50264.1"/>
    <property type="molecule type" value="Genomic_DNA"/>
</dbReference>
<dbReference type="InterPro" id="IPR012340">
    <property type="entry name" value="NA-bd_OB-fold"/>
</dbReference>
<dbReference type="CDD" id="cd03301">
    <property type="entry name" value="ABC_MalK_N"/>
    <property type="match status" value="1"/>
</dbReference>
<evidence type="ECO:0000313" key="12">
    <source>
        <dbReference type="Proteomes" id="UP000191812"/>
    </source>
</evidence>
<keyword evidence="8" id="KW-1278">Translocase</keyword>
<evidence type="ECO:0000313" key="11">
    <source>
        <dbReference type="EMBL" id="CUX50264.1"/>
    </source>
</evidence>
<dbReference type="InterPro" id="IPR008995">
    <property type="entry name" value="Mo/tungstate-bd_C_term_dom"/>
</dbReference>
<dbReference type="PANTHER" id="PTHR43875">
    <property type="entry name" value="MALTODEXTRIN IMPORT ATP-BINDING PROTEIN MSMX"/>
    <property type="match status" value="1"/>
</dbReference>
<dbReference type="Pfam" id="PF00005">
    <property type="entry name" value="ABC_tran"/>
    <property type="match status" value="1"/>
</dbReference>
<dbReference type="InterPro" id="IPR017871">
    <property type="entry name" value="ABC_transporter-like_CS"/>
</dbReference>
<sequence length="369" mass="40071">MASVNLTDIEKRFGSFVALPKLNLSIADGEFLVLLGPSGCGKTTTMRIVAGLEEASAGELRIGDKVVNNMLPKDRDVAMVFQNYGLYPHMTVAGNIAYPLKVRGVPKTERERQVQAAAEKVELGPLLGRKPRELSGGQRQRVALARAIVRTPKVFLMDEPLSNLDAKLRVTMRAEIKHLQHQLGVTTIYVTHDQIEAMTLADRVAVMNKGVIQQLAPPEEIYDRPANLFVAGFIGSPPMNLISGETTDGVFCSDALSLGRQQLPGKGKMVLGIRPEDMSVAEGTTGDLTGSIYAIELTGESNYITVQLGKDRIIVRAPRSWRGKPGDTVAIELNASRLHLFDAATGERIDLPSMEHSLGANISRPQLQG</sequence>
<evidence type="ECO:0000256" key="4">
    <source>
        <dbReference type="ARBA" id="ARBA00022475"/>
    </source>
</evidence>
<keyword evidence="5" id="KW-0997">Cell inner membrane</keyword>
<gene>
    <name evidence="11" type="primary">ugpC</name>
    <name evidence="11" type="ORF">AGR13a_Lc110180</name>
</gene>
<keyword evidence="12" id="KW-1185">Reference proteome</keyword>
<dbReference type="SMART" id="SM00382">
    <property type="entry name" value="AAA"/>
    <property type="match status" value="1"/>
</dbReference>
<evidence type="ECO:0000256" key="7">
    <source>
        <dbReference type="ARBA" id="ARBA00022840"/>
    </source>
</evidence>
<dbReference type="Gene3D" id="3.40.50.300">
    <property type="entry name" value="P-loop containing nucleotide triphosphate hydrolases"/>
    <property type="match status" value="1"/>
</dbReference>
<dbReference type="Gene3D" id="2.40.50.140">
    <property type="entry name" value="Nucleic acid-binding proteins"/>
    <property type="match status" value="1"/>
</dbReference>
<dbReference type="NCBIfam" id="NF008653">
    <property type="entry name" value="PRK11650.1"/>
    <property type="match status" value="1"/>
</dbReference>
<evidence type="ECO:0000259" key="10">
    <source>
        <dbReference type="PROSITE" id="PS50893"/>
    </source>
</evidence>
<keyword evidence="3" id="KW-0813">Transport</keyword>
<comment type="subcellular location">
    <subcellularLocation>
        <location evidence="1">Cell inner membrane</location>
        <topology evidence="1">Peripheral membrane protein</topology>
    </subcellularLocation>
</comment>
<reference evidence="11 12" key="1">
    <citation type="submission" date="2016-01" db="EMBL/GenBank/DDBJ databases">
        <authorList>
            <person name="Regsiter A."/>
            <person name="william w."/>
        </authorList>
    </citation>
    <scope>NUCLEOTIDE SEQUENCE [LARGE SCALE GENOMIC DNA]</scope>
    <source>
        <strain evidence="11 12">CFBP 6927</strain>
    </source>
</reference>
<evidence type="ECO:0000256" key="3">
    <source>
        <dbReference type="ARBA" id="ARBA00022448"/>
    </source>
</evidence>
<dbReference type="PANTHER" id="PTHR43875:SF15">
    <property type="entry name" value="TREHALOSE IMPORT ATP-BINDING PROTEIN SUGC"/>
    <property type="match status" value="1"/>
</dbReference>
<evidence type="ECO:0000256" key="9">
    <source>
        <dbReference type="ARBA" id="ARBA00023136"/>
    </source>
</evidence>
<keyword evidence="7 11" id="KW-0067">ATP-binding</keyword>
<keyword evidence="9" id="KW-0472">Membrane</keyword>
<dbReference type="PROSITE" id="PS50893">
    <property type="entry name" value="ABC_TRANSPORTER_2"/>
    <property type="match status" value="1"/>
</dbReference>
<feature type="domain" description="ABC transporter" evidence="10">
    <location>
        <begin position="4"/>
        <end position="234"/>
    </location>
</feature>
<dbReference type="GO" id="GO:0005524">
    <property type="term" value="F:ATP binding"/>
    <property type="evidence" value="ECO:0007669"/>
    <property type="project" value="UniProtKB-KW"/>
</dbReference>
<dbReference type="InterPro" id="IPR015855">
    <property type="entry name" value="ABC_transpr_MalK-like"/>
</dbReference>
<dbReference type="Proteomes" id="UP000191812">
    <property type="component" value="Unassembled WGS sequence"/>
</dbReference>
<organism evidence="11 12">
    <name type="scientific">Agrobacterium genomosp. 13 str. CFBP 6927</name>
    <dbReference type="NCBI Taxonomy" id="1183428"/>
    <lineage>
        <taxon>Bacteria</taxon>
        <taxon>Pseudomonadati</taxon>
        <taxon>Pseudomonadota</taxon>
        <taxon>Alphaproteobacteria</taxon>
        <taxon>Hyphomicrobiales</taxon>
        <taxon>Rhizobiaceae</taxon>
        <taxon>Rhizobium/Agrobacterium group</taxon>
        <taxon>Agrobacterium</taxon>
        <taxon>Agrobacterium tumefaciens complex</taxon>
    </lineage>
</organism>
<accession>A0ABM9VJP1</accession>
<dbReference type="Pfam" id="PF08402">
    <property type="entry name" value="TOBE_2"/>
    <property type="match status" value="1"/>
</dbReference>
<dbReference type="RefSeq" id="WP_080839447.1">
    <property type="nucleotide sequence ID" value="NZ_LT009757.1"/>
</dbReference>
<dbReference type="SUPFAM" id="SSF52540">
    <property type="entry name" value="P-loop containing nucleoside triphosphate hydrolases"/>
    <property type="match status" value="1"/>
</dbReference>
<evidence type="ECO:0000256" key="8">
    <source>
        <dbReference type="ARBA" id="ARBA00022967"/>
    </source>
</evidence>
<evidence type="ECO:0000256" key="5">
    <source>
        <dbReference type="ARBA" id="ARBA00022519"/>
    </source>
</evidence>
<evidence type="ECO:0000256" key="1">
    <source>
        <dbReference type="ARBA" id="ARBA00004417"/>
    </source>
</evidence>
<dbReference type="InterPro" id="IPR003593">
    <property type="entry name" value="AAA+_ATPase"/>
</dbReference>
<keyword evidence="4" id="KW-1003">Cell membrane</keyword>
<dbReference type="SUPFAM" id="SSF50331">
    <property type="entry name" value="MOP-like"/>
    <property type="match status" value="1"/>
</dbReference>
<dbReference type="InterPro" id="IPR027417">
    <property type="entry name" value="P-loop_NTPase"/>
</dbReference>
<dbReference type="InterPro" id="IPR013611">
    <property type="entry name" value="Transp-assoc_OB_typ2"/>
</dbReference>
<proteinExistence type="inferred from homology"/>
<comment type="caution">
    <text evidence="11">The sequence shown here is derived from an EMBL/GenBank/DDBJ whole genome shotgun (WGS) entry which is preliminary data.</text>
</comment>
<dbReference type="PROSITE" id="PS00211">
    <property type="entry name" value="ABC_TRANSPORTER_1"/>
    <property type="match status" value="1"/>
</dbReference>
<evidence type="ECO:0000256" key="6">
    <source>
        <dbReference type="ARBA" id="ARBA00022741"/>
    </source>
</evidence>
<dbReference type="Gene3D" id="2.40.50.100">
    <property type="match status" value="1"/>
</dbReference>
<comment type="similarity">
    <text evidence="2">Belongs to the ABC transporter superfamily.</text>
</comment>
<name>A0ABM9VJP1_9HYPH</name>
<protein>
    <submittedName>
        <fullName evidence="11">Sugar ABC transporter, ATP-binding protein containing a substrate binding domain in C-terminal</fullName>
    </submittedName>
</protein>